<evidence type="ECO:0000256" key="1">
    <source>
        <dbReference type="SAM" id="MobiDB-lite"/>
    </source>
</evidence>
<dbReference type="OrthoDB" id="5126814at2759"/>
<proteinExistence type="predicted"/>
<dbReference type="EMBL" id="KV878337">
    <property type="protein sequence ID" value="OJJ49758.1"/>
    <property type="molecule type" value="Genomic_DNA"/>
</dbReference>
<protein>
    <recommendedName>
        <fullName evidence="2">F-box domain-containing protein</fullName>
    </recommendedName>
</protein>
<sequence length="521" mass="57970">MAHLPTEIIQSILLLTDGETYYSAQHVCSSWHQAAADAFLLRQIITETPFAVPALDALSEDEWNAFFAQTVRLNLLDKRKTIVKSVSRQVWPGDASPSTVYSLSSDREKLVSLKGSRATVYAYSQHGDGSLQFEPVYTKMLFSLWTLSQCMSSGRSGGVQHRLALSTDGRLLAIAAWKTIHVYDLSEQGRCSFAQYSLAGSQCSFLDELSQSTYSPPAADAIIDSLEFTERDSLLRVVIREDKNRSVRIQYLGRPDGQKCGGASTDLLYWKEGIKHVYLDSTALAAAYSDETNSTFTFRGICLLPESFRFLDNQCVADRQRQGRYFLAALHHGPNSASYVLCHVSALGTKVRLCREFLSRKTSPTFTHWTDDFDEKKDIPSSSPPFGGREQRSGLLSADATSVSRNLSLALHRWHKIHLPCPRALTPLIAVSEDVKLFVVFEPGAGHAYSFATGGAFYVYSLESCPHSSSALHDNLCRIQPWSFLLDIVDVDVEEVQVFKDPSGGYTVTAMGKQDVLQWRI</sequence>
<gene>
    <name evidence="3" type="ORF">ASPZODRAFT_128282</name>
</gene>
<feature type="region of interest" description="Disordered" evidence="1">
    <location>
        <begin position="376"/>
        <end position="397"/>
    </location>
</feature>
<evidence type="ECO:0000313" key="3">
    <source>
        <dbReference type="EMBL" id="OJJ49758.1"/>
    </source>
</evidence>
<dbReference type="GeneID" id="34608447"/>
<dbReference type="RefSeq" id="XP_022584268.1">
    <property type="nucleotide sequence ID" value="XM_022721982.1"/>
</dbReference>
<organism evidence="3 4">
    <name type="scientific">Penicilliopsis zonata CBS 506.65</name>
    <dbReference type="NCBI Taxonomy" id="1073090"/>
    <lineage>
        <taxon>Eukaryota</taxon>
        <taxon>Fungi</taxon>
        <taxon>Dikarya</taxon>
        <taxon>Ascomycota</taxon>
        <taxon>Pezizomycotina</taxon>
        <taxon>Eurotiomycetes</taxon>
        <taxon>Eurotiomycetidae</taxon>
        <taxon>Eurotiales</taxon>
        <taxon>Aspergillaceae</taxon>
        <taxon>Penicilliopsis</taxon>
    </lineage>
</organism>
<dbReference type="SUPFAM" id="SSF81383">
    <property type="entry name" value="F-box domain"/>
    <property type="match status" value="1"/>
</dbReference>
<dbReference type="Proteomes" id="UP000184188">
    <property type="component" value="Unassembled WGS sequence"/>
</dbReference>
<dbReference type="InterPro" id="IPR036047">
    <property type="entry name" value="F-box-like_dom_sf"/>
</dbReference>
<evidence type="ECO:0000259" key="2">
    <source>
        <dbReference type="PROSITE" id="PS50181"/>
    </source>
</evidence>
<reference evidence="4" key="1">
    <citation type="journal article" date="2017" name="Genome Biol.">
        <title>Comparative genomics reveals high biological diversity and specific adaptations in the industrially and medically important fungal genus Aspergillus.</title>
        <authorList>
            <person name="de Vries R.P."/>
            <person name="Riley R."/>
            <person name="Wiebenga A."/>
            <person name="Aguilar-Osorio G."/>
            <person name="Amillis S."/>
            <person name="Uchima C.A."/>
            <person name="Anderluh G."/>
            <person name="Asadollahi M."/>
            <person name="Askin M."/>
            <person name="Barry K."/>
            <person name="Battaglia E."/>
            <person name="Bayram O."/>
            <person name="Benocci T."/>
            <person name="Braus-Stromeyer S.A."/>
            <person name="Caldana C."/>
            <person name="Canovas D."/>
            <person name="Cerqueira G.C."/>
            <person name="Chen F."/>
            <person name="Chen W."/>
            <person name="Choi C."/>
            <person name="Clum A."/>
            <person name="Dos Santos R.A."/>
            <person name="Damasio A.R."/>
            <person name="Diallinas G."/>
            <person name="Emri T."/>
            <person name="Fekete E."/>
            <person name="Flipphi M."/>
            <person name="Freyberg S."/>
            <person name="Gallo A."/>
            <person name="Gournas C."/>
            <person name="Habgood R."/>
            <person name="Hainaut M."/>
            <person name="Harispe M.L."/>
            <person name="Henrissat B."/>
            <person name="Hilden K.S."/>
            <person name="Hope R."/>
            <person name="Hossain A."/>
            <person name="Karabika E."/>
            <person name="Karaffa L."/>
            <person name="Karanyi Z."/>
            <person name="Krasevec N."/>
            <person name="Kuo A."/>
            <person name="Kusch H."/>
            <person name="LaButti K."/>
            <person name="Lagendijk E.L."/>
            <person name="Lapidus A."/>
            <person name="Levasseur A."/>
            <person name="Lindquist E."/>
            <person name="Lipzen A."/>
            <person name="Logrieco A.F."/>
            <person name="MacCabe A."/>
            <person name="Maekelae M.R."/>
            <person name="Malavazi I."/>
            <person name="Melin P."/>
            <person name="Meyer V."/>
            <person name="Mielnichuk N."/>
            <person name="Miskei M."/>
            <person name="Molnar A.P."/>
            <person name="Mule G."/>
            <person name="Ngan C.Y."/>
            <person name="Orejas M."/>
            <person name="Orosz E."/>
            <person name="Ouedraogo J.P."/>
            <person name="Overkamp K.M."/>
            <person name="Park H.-S."/>
            <person name="Perrone G."/>
            <person name="Piumi F."/>
            <person name="Punt P.J."/>
            <person name="Ram A.F."/>
            <person name="Ramon A."/>
            <person name="Rauscher S."/>
            <person name="Record E."/>
            <person name="Riano-Pachon D.M."/>
            <person name="Robert V."/>
            <person name="Roehrig J."/>
            <person name="Ruller R."/>
            <person name="Salamov A."/>
            <person name="Salih N.S."/>
            <person name="Samson R.A."/>
            <person name="Sandor E."/>
            <person name="Sanguinetti M."/>
            <person name="Schuetze T."/>
            <person name="Sepcic K."/>
            <person name="Shelest E."/>
            <person name="Sherlock G."/>
            <person name="Sophianopoulou V."/>
            <person name="Squina F.M."/>
            <person name="Sun H."/>
            <person name="Susca A."/>
            <person name="Todd R.B."/>
            <person name="Tsang A."/>
            <person name="Unkles S.E."/>
            <person name="van de Wiele N."/>
            <person name="van Rossen-Uffink D."/>
            <person name="Oliveira J.V."/>
            <person name="Vesth T.C."/>
            <person name="Visser J."/>
            <person name="Yu J.-H."/>
            <person name="Zhou M."/>
            <person name="Andersen M.R."/>
            <person name="Archer D.B."/>
            <person name="Baker S.E."/>
            <person name="Benoit I."/>
            <person name="Brakhage A.A."/>
            <person name="Braus G.H."/>
            <person name="Fischer R."/>
            <person name="Frisvad J.C."/>
            <person name="Goldman G.H."/>
            <person name="Houbraken J."/>
            <person name="Oakley B."/>
            <person name="Pocsi I."/>
            <person name="Scazzocchio C."/>
            <person name="Seiboth B."/>
            <person name="vanKuyk P.A."/>
            <person name="Wortman J."/>
            <person name="Dyer P.S."/>
            <person name="Grigoriev I.V."/>
        </authorList>
    </citation>
    <scope>NUCLEOTIDE SEQUENCE [LARGE SCALE GENOMIC DNA]</scope>
    <source>
        <strain evidence="4">CBS 506.65</strain>
    </source>
</reference>
<keyword evidence="4" id="KW-1185">Reference proteome</keyword>
<dbReference type="VEuPathDB" id="FungiDB:ASPZODRAFT_128282"/>
<dbReference type="InterPro" id="IPR001810">
    <property type="entry name" value="F-box_dom"/>
</dbReference>
<accession>A0A1L9SRG8</accession>
<name>A0A1L9SRG8_9EURO</name>
<dbReference type="Gene3D" id="1.20.1280.50">
    <property type="match status" value="1"/>
</dbReference>
<dbReference type="Pfam" id="PF12937">
    <property type="entry name" value="F-box-like"/>
    <property type="match status" value="1"/>
</dbReference>
<dbReference type="AlphaFoldDB" id="A0A1L9SRG8"/>
<dbReference type="PROSITE" id="PS50181">
    <property type="entry name" value="FBOX"/>
    <property type="match status" value="1"/>
</dbReference>
<feature type="domain" description="F-box" evidence="2">
    <location>
        <begin position="1"/>
        <end position="44"/>
    </location>
</feature>
<evidence type="ECO:0000313" key="4">
    <source>
        <dbReference type="Proteomes" id="UP000184188"/>
    </source>
</evidence>